<accession>A0A820N7N6</accession>
<reference evidence="11" key="1">
    <citation type="submission" date="2021-02" db="EMBL/GenBank/DDBJ databases">
        <authorList>
            <person name="Nowell W R."/>
        </authorList>
    </citation>
    <scope>NUCLEOTIDE SEQUENCE</scope>
</reference>
<proteinExistence type="inferred from homology"/>
<feature type="domain" description="Kinesin motor" evidence="10">
    <location>
        <begin position="6"/>
        <end position="122"/>
    </location>
</feature>
<dbReference type="PANTHER" id="PTHR47969:SF21">
    <property type="entry name" value="KINESIN-LIKE PROTEIN"/>
    <property type="match status" value="1"/>
</dbReference>
<keyword evidence="4 9" id="KW-0547">Nucleotide-binding</keyword>
<evidence type="ECO:0000256" key="6">
    <source>
        <dbReference type="ARBA" id="ARBA00023054"/>
    </source>
</evidence>
<keyword evidence="5 9" id="KW-0067">ATP-binding</keyword>
<keyword evidence="2" id="KW-0963">Cytoplasm</keyword>
<dbReference type="InterPro" id="IPR027417">
    <property type="entry name" value="P-loop_NTPase"/>
</dbReference>
<dbReference type="InterPro" id="IPR027640">
    <property type="entry name" value="Kinesin-like_fam"/>
</dbReference>
<gene>
    <name evidence="11" type="ORF">KXQ929_LOCUS50062</name>
</gene>
<keyword evidence="8" id="KW-0206">Cytoskeleton</keyword>
<comment type="caution">
    <text evidence="11">The sequence shown here is derived from an EMBL/GenBank/DDBJ whole genome shotgun (WGS) entry which is preliminary data.</text>
</comment>
<evidence type="ECO:0000256" key="8">
    <source>
        <dbReference type="ARBA" id="ARBA00023212"/>
    </source>
</evidence>
<feature type="binding site" evidence="9">
    <location>
        <begin position="92"/>
        <end position="99"/>
    </location>
    <ligand>
        <name>ATP</name>
        <dbReference type="ChEBI" id="CHEBI:30616"/>
    </ligand>
</feature>
<dbReference type="Gene3D" id="3.40.850.10">
    <property type="entry name" value="Kinesin motor domain"/>
    <property type="match status" value="1"/>
</dbReference>
<comment type="similarity">
    <text evidence="9">Belongs to the TRAFAC class myosin-kinesin ATPase superfamily. Kinesin family.</text>
</comment>
<dbReference type="PROSITE" id="PS50067">
    <property type="entry name" value="KINESIN_MOTOR_2"/>
    <property type="match status" value="1"/>
</dbReference>
<keyword evidence="7 9" id="KW-0505">Motor protein</keyword>
<evidence type="ECO:0000313" key="11">
    <source>
        <dbReference type="EMBL" id="CAF4383745.1"/>
    </source>
</evidence>
<keyword evidence="3" id="KW-0493">Microtubule</keyword>
<dbReference type="GO" id="GO:0003777">
    <property type="term" value="F:microtubule motor activity"/>
    <property type="evidence" value="ECO:0007669"/>
    <property type="project" value="InterPro"/>
</dbReference>
<evidence type="ECO:0000256" key="7">
    <source>
        <dbReference type="ARBA" id="ARBA00023175"/>
    </source>
</evidence>
<evidence type="ECO:0000256" key="5">
    <source>
        <dbReference type="ARBA" id="ARBA00022840"/>
    </source>
</evidence>
<dbReference type="Proteomes" id="UP000663868">
    <property type="component" value="Unassembled WGS sequence"/>
</dbReference>
<evidence type="ECO:0000256" key="2">
    <source>
        <dbReference type="ARBA" id="ARBA00022490"/>
    </source>
</evidence>
<keyword evidence="6" id="KW-0175">Coiled coil</keyword>
<dbReference type="EMBL" id="CAJOBB010022321">
    <property type="protein sequence ID" value="CAF4383745.1"/>
    <property type="molecule type" value="Genomic_DNA"/>
</dbReference>
<protein>
    <recommendedName>
        <fullName evidence="10">Kinesin motor domain-containing protein</fullName>
    </recommendedName>
</protein>
<dbReference type="AlphaFoldDB" id="A0A820N7N6"/>
<dbReference type="SMART" id="SM00129">
    <property type="entry name" value="KISc"/>
    <property type="match status" value="1"/>
</dbReference>
<organism evidence="11 12">
    <name type="scientific">Adineta steineri</name>
    <dbReference type="NCBI Taxonomy" id="433720"/>
    <lineage>
        <taxon>Eukaryota</taxon>
        <taxon>Metazoa</taxon>
        <taxon>Spiralia</taxon>
        <taxon>Gnathifera</taxon>
        <taxon>Rotifera</taxon>
        <taxon>Eurotatoria</taxon>
        <taxon>Bdelloidea</taxon>
        <taxon>Adinetida</taxon>
        <taxon>Adinetidae</taxon>
        <taxon>Adineta</taxon>
    </lineage>
</organism>
<evidence type="ECO:0000313" key="12">
    <source>
        <dbReference type="Proteomes" id="UP000663868"/>
    </source>
</evidence>
<sequence length="122" mass="13607">MSSSETVRVIVRCRPMNQRENDLKCQSIVLMNTAINQVMLENVEQTNEPPKQFTFDAVYAEDSITENLYAESVFPLVESVLEGYNATVFAYGQTGCGKSFTMQGINTPGSLQRGVIPRSFEV</sequence>
<dbReference type="GO" id="GO:0005874">
    <property type="term" value="C:microtubule"/>
    <property type="evidence" value="ECO:0007669"/>
    <property type="project" value="UniProtKB-KW"/>
</dbReference>
<dbReference type="InterPro" id="IPR036961">
    <property type="entry name" value="Kinesin_motor_dom_sf"/>
</dbReference>
<dbReference type="GO" id="GO:0005524">
    <property type="term" value="F:ATP binding"/>
    <property type="evidence" value="ECO:0007669"/>
    <property type="project" value="UniProtKB-UniRule"/>
</dbReference>
<evidence type="ECO:0000256" key="4">
    <source>
        <dbReference type="ARBA" id="ARBA00022741"/>
    </source>
</evidence>
<evidence type="ECO:0000256" key="9">
    <source>
        <dbReference type="PROSITE-ProRule" id="PRU00283"/>
    </source>
</evidence>
<name>A0A820N7N6_9BILA</name>
<evidence type="ECO:0000259" key="10">
    <source>
        <dbReference type="PROSITE" id="PS50067"/>
    </source>
</evidence>
<dbReference type="InterPro" id="IPR001752">
    <property type="entry name" value="Kinesin_motor_dom"/>
</dbReference>
<dbReference type="GO" id="GO:0007018">
    <property type="term" value="P:microtubule-based movement"/>
    <property type="evidence" value="ECO:0007669"/>
    <property type="project" value="InterPro"/>
</dbReference>
<evidence type="ECO:0000256" key="3">
    <source>
        <dbReference type="ARBA" id="ARBA00022701"/>
    </source>
</evidence>
<feature type="non-terminal residue" evidence="11">
    <location>
        <position position="122"/>
    </location>
</feature>
<comment type="subcellular location">
    <subcellularLocation>
        <location evidence="1">Cytoplasm</location>
        <location evidence="1">Cytoskeleton</location>
    </subcellularLocation>
</comment>
<dbReference type="SUPFAM" id="SSF52540">
    <property type="entry name" value="P-loop containing nucleoside triphosphate hydrolases"/>
    <property type="match status" value="1"/>
</dbReference>
<dbReference type="Pfam" id="PF00225">
    <property type="entry name" value="Kinesin"/>
    <property type="match status" value="1"/>
</dbReference>
<dbReference type="PANTHER" id="PTHR47969">
    <property type="entry name" value="CHROMOSOME-ASSOCIATED KINESIN KIF4A-RELATED"/>
    <property type="match status" value="1"/>
</dbReference>
<dbReference type="GO" id="GO:0008017">
    <property type="term" value="F:microtubule binding"/>
    <property type="evidence" value="ECO:0007669"/>
    <property type="project" value="InterPro"/>
</dbReference>
<evidence type="ECO:0000256" key="1">
    <source>
        <dbReference type="ARBA" id="ARBA00004245"/>
    </source>
</evidence>